<evidence type="ECO:0000313" key="3">
    <source>
        <dbReference type="Proteomes" id="UP000566819"/>
    </source>
</evidence>
<reference evidence="2 3" key="1">
    <citation type="submission" date="2020-03" db="EMBL/GenBank/DDBJ databases">
        <title>Draft Genome Sequence of Cudoniella acicularis.</title>
        <authorList>
            <person name="Buettner E."/>
            <person name="Kellner H."/>
        </authorList>
    </citation>
    <scope>NUCLEOTIDE SEQUENCE [LARGE SCALE GENOMIC DNA]</scope>
    <source>
        <strain evidence="2 3">DSM 108380</strain>
    </source>
</reference>
<evidence type="ECO:0000313" key="2">
    <source>
        <dbReference type="EMBL" id="KAF4614305.1"/>
    </source>
</evidence>
<feature type="compositionally biased region" description="Polar residues" evidence="1">
    <location>
        <begin position="406"/>
        <end position="415"/>
    </location>
</feature>
<proteinExistence type="predicted"/>
<feature type="compositionally biased region" description="Low complexity" evidence="1">
    <location>
        <begin position="313"/>
        <end position="330"/>
    </location>
</feature>
<dbReference type="AlphaFoldDB" id="A0A8H4QPA6"/>
<feature type="compositionally biased region" description="Basic and acidic residues" evidence="1">
    <location>
        <begin position="23"/>
        <end position="38"/>
    </location>
</feature>
<feature type="compositionally biased region" description="Polar residues" evidence="1">
    <location>
        <begin position="171"/>
        <end position="191"/>
    </location>
</feature>
<feature type="compositionally biased region" description="Basic and acidic residues" evidence="1">
    <location>
        <begin position="257"/>
        <end position="272"/>
    </location>
</feature>
<feature type="region of interest" description="Disordered" evidence="1">
    <location>
        <begin position="350"/>
        <end position="437"/>
    </location>
</feature>
<feature type="compositionally biased region" description="Polar residues" evidence="1">
    <location>
        <begin position="1"/>
        <end position="12"/>
    </location>
</feature>
<organism evidence="2 3">
    <name type="scientific">Cudoniella acicularis</name>
    <dbReference type="NCBI Taxonomy" id="354080"/>
    <lineage>
        <taxon>Eukaryota</taxon>
        <taxon>Fungi</taxon>
        <taxon>Dikarya</taxon>
        <taxon>Ascomycota</taxon>
        <taxon>Pezizomycotina</taxon>
        <taxon>Leotiomycetes</taxon>
        <taxon>Helotiales</taxon>
        <taxon>Tricladiaceae</taxon>
        <taxon>Cudoniella</taxon>
    </lineage>
</organism>
<keyword evidence="3" id="KW-1185">Reference proteome</keyword>
<comment type="caution">
    <text evidence="2">The sequence shown here is derived from an EMBL/GenBank/DDBJ whole genome shotgun (WGS) entry which is preliminary data.</text>
</comment>
<dbReference type="EMBL" id="JAAMPI010002405">
    <property type="protein sequence ID" value="KAF4614305.1"/>
    <property type="molecule type" value="Genomic_DNA"/>
</dbReference>
<gene>
    <name evidence="2" type="ORF">G7Y89_g15432</name>
</gene>
<dbReference type="Proteomes" id="UP000566819">
    <property type="component" value="Unassembled WGS sequence"/>
</dbReference>
<feature type="compositionally biased region" description="Polar residues" evidence="1">
    <location>
        <begin position="135"/>
        <end position="146"/>
    </location>
</feature>
<feature type="compositionally biased region" description="Polar residues" evidence="1">
    <location>
        <begin position="426"/>
        <end position="437"/>
    </location>
</feature>
<protein>
    <submittedName>
        <fullName evidence="2">Uncharacterized protein</fullName>
    </submittedName>
</protein>
<sequence>MESGINGDQNFYSRPLHHSHSPKQIEAKKAHHQPDQHPHLSSPRRHHAYDPPPPPPEFESRTPQPQLPAKLPFLTTANLQVVTANGYDGGMTEGGDPAEFYREYRGVQQASKGYTDITTNGMAATASESRAAPSSLRSNGNGTTPKHPSLPGRMMTPSYRSASSPLDDRMSLSSPKSTSALNGFPRSQQPSVKDLLKRFDQNNEQSSTTRKPAPRLSSKDSATAGPGYSRDRPAYIGRTVATSPSTTAIPRGGQTYTRDHKSSKPKSPDRPRATQRARFATEDQHSNNTLSGVPRSTRARISTSGDNVQASKSMTNLSPTSPTPNSSQTSARRPLFGEVLPIGQGSDNIGYGIPHAAHSATRRTSDSSLHPNWSHRRSRSDLDVSPSSPTAWYLGVTPTLDDVDPNKSSRSTPGHNRNHSDFADTKVNTMNGPNHAS</sequence>
<feature type="region of interest" description="Disordered" evidence="1">
    <location>
        <begin position="1"/>
        <end position="72"/>
    </location>
</feature>
<feature type="compositionally biased region" description="Polar residues" evidence="1">
    <location>
        <begin position="299"/>
        <end position="312"/>
    </location>
</feature>
<feature type="region of interest" description="Disordered" evidence="1">
    <location>
        <begin position="118"/>
        <end position="331"/>
    </location>
</feature>
<name>A0A8H4QPA6_9HELO</name>
<feature type="compositionally biased region" description="Polar residues" evidence="1">
    <location>
        <begin position="118"/>
        <end position="128"/>
    </location>
</feature>
<dbReference type="OrthoDB" id="10504478at2759"/>
<evidence type="ECO:0000256" key="1">
    <source>
        <dbReference type="SAM" id="MobiDB-lite"/>
    </source>
</evidence>
<accession>A0A8H4QPA6</accession>